<reference evidence="3 4" key="1">
    <citation type="submission" date="2019-12" db="EMBL/GenBank/DDBJ databases">
        <title>Genomic-based taxomic classification of the family Erythrobacteraceae.</title>
        <authorList>
            <person name="Xu L."/>
        </authorList>
    </citation>
    <scope>NUCLEOTIDE SEQUENCE [LARGE SCALE GENOMIC DNA]</scope>
    <source>
        <strain evidence="3 4">LMG 29519</strain>
    </source>
</reference>
<feature type="compositionally biased region" description="Pro residues" evidence="1">
    <location>
        <begin position="40"/>
        <end position="49"/>
    </location>
</feature>
<proteinExistence type="predicted"/>
<evidence type="ECO:0000256" key="1">
    <source>
        <dbReference type="SAM" id="MobiDB-lite"/>
    </source>
</evidence>
<keyword evidence="4" id="KW-1185">Reference proteome</keyword>
<dbReference type="EMBL" id="WTYR01000001">
    <property type="protein sequence ID" value="MXP08667.1"/>
    <property type="molecule type" value="Genomic_DNA"/>
</dbReference>
<dbReference type="AlphaFoldDB" id="A0A6I4U384"/>
<accession>A0A6I4U384</accession>
<keyword evidence="2" id="KW-0732">Signal</keyword>
<dbReference type="RefSeq" id="WP_160615201.1">
    <property type="nucleotide sequence ID" value="NZ_WTYR01000001.1"/>
</dbReference>
<protein>
    <submittedName>
        <fullName evidence="3">Uncharacterized protein</fullName>
    </submittedName>
</protein>
<organism evidence="3 4">
    <name type="scientific">Alteriqipengyuania halimionae</name>
    <dbReference type="NCBI Taxonomy" id="1926630"/>
    <lineage>
        <taxon>Bacteria</taxon>
        <taxon>Pseudomonadati</taxon>
        <taxon>Pseudomonadota</taxon>
        <taxon>Alphaproteobacteria</taxon>
        <taxon>Sphingomonadales</taxon>
        <taxon>Erythrobacteraceae</taxon>
        <taxon>Alteriqipengyuania</taxon>
    </lineage>
</organism>
<name>A0A6I4U384_9SPHN</name>
<dbReference type="Proteomes" id="UP000429229">
    <property type="component" value="Unassembled WGS sequence"/>
</dbReference>
<dbReference type="OrthoDB" id="7391054at2"/>
<evidence type="ECO:0000256" key="2">
    <source>
        <dbReference type="SAM" id="SignalP"/>
    </source>
</evidence>
<comment type="caution">
    <text evidence="3">The sequence shown here is derived from an EMBL/GenBank/DDBJ whole genome shotgun (WGS) entry which is preliminary data.</text>
</comment>
<gene>
    <name evidence="3" type="ORF">GRI68_00535</name>
</gene>
<evidence type="ECO:0000313" key="3">
    <source>
        <dbReference type="EMBL" id="MXP08667.1"/>
    </source>
</evidence>
<feature type="chain" id="PRO_5026267334" evidence="2">
    <location>
        <begin position="21"/>
        <end position="188"/>
    </location>
</feature>
<feature type="region of interest" description="Disordered" evidence="1">
    <location>
        <begin position="35"/>
        <end position="55"/>
    </location>
</feature>
<sequence>MKRSLLSVLLVPLAACSNSAPDETDAAYAARVPMETRVPSPRPAPPAPEQPDDAEWREGANGIVTFGVEGSTPLLSLACEDGALGAKRIAITRHFPAPDGTGALLALVGNLRLRIPVDAEPPARWIGSLDAHDERWRILDDRFTATLPGGGMLRLPASPLTRALRTECRARAETPGDMSESVTPVPET</sequence>
<feature type="signal peptide" evidence="2">
    <location>
        <begin position="1"/>
        <end position="20"/>
    </location>
</feature>
<evidence type="ECO:0000313" key="4">
    <source>
        <dbReference type="Proteomes" id="UP000429229"/>
    </source>
</evidence>